<name>A0A3R9V1I5_9BACT</name>
<protein>
    <submittedName>
        <fullName evidence="1">Uncharacterized protein</fullName>
    </submittedName>
</protein>
<dbReference type="Proteomes" id="UP000270291">
    <property type="component" value="Unassembled WGS sequence"/>
</dbReference>
<keyword evidence="2" id="KW-1185">Reference proteome</keyword>
<accession>A0A3R9V1I5</accession>
<dbReference type="RefSeq" id="WP_125436843.1">
    <property type="nucleotide sequence ID" value="NZ_RWIU01000002.1"/>
</dbReference>
<evidence type="ECO:0000313" key="1">
    <source>
        <dbReference type="EMBL" id="RSK44691.1"/>
    </source>
</evidence>
<dbReference type="EMBL" id="RWIU01000002">
    <property type="protein sequence ID" value="RSK44691.1"/>
    <property type="molecule type" value="Genomic_DNA"/>
</dbReference>
<comment type="caution">
    <text evidence="1">The sequence shown here is derived from an EMBL/GenBank/DDBJ whole genome shotgun (WGS) entry which is preliminary data.</text>
</comment>
<dbReference type="AlphaFoldDB" id="A0A3R9V1I5"/>
<gene>
    <name evidence="1" type="ORF">EI293_09275</name>
</gene>
<proteinExistence type="predicted"/>
<evidence type="ECO:0000313" key="2">
    <source>
        <dbReference type="Proteomes" id="UP000270291"/>
    </source>
</evidence>
<organism evidence="1 2">
    <name type="scientific">Hymenobacter perfusus</name>
    <dbReference type="NCBI Taxonomy" id="1236770"/>
    <lineage>
        <taxon>Bacteria</taxon>
        <taxon>Pseudomonadati</taxon>
        <taxon>Bacteroidota</taxon>
        <taxon>Cytophagia</taxon>
        <taxon>Cytophagales</taxon>
        <taxon>Hymenobacteraceae</taxon>
        <taxon>Hymenobacter</taxon>
    </lineage>
</organism>
<sequence>MLDLTHLSQQVPLWPEEARVLRAALEHHLEHLNGRSAQGQLTLLDALALRPLSRVHQQLTRMLCGLWPRHERRPGRPHRQRRWRLSFEELLLLNRLYSDGTLAACLEGPPRVELLRIGGEMHRAAQNLSYYFRL</sequence>
<reference evidence="1 2" key="1">
    <citation type="submission" date="2018-12" db="EMBL/GenBank/DDBJ databases">
        <authorList>
            <person name="Feng G."/>
            <person name="Zhu H."/>
        </authorList>
    </citation>
    <scope>NUCLEOTIDE SEQUENCE [LARGE SCALE GENOMIC DNA]</scope>
    <source>
        <strain evidence="1 2">LMG 26000</strain>
    </source>
</reference>